<reference evidence="3 4" key="1">
    <citation type="submission" date="2019-06" db="EMBL/GenBank/DDBJ databases">
        <authorList>
            <person name="Palmer J.M."/>
        </authorList>
    </citation>
    <scope>NUCLEOTIDE SEQUENCE [LARGE SCALE GENOMIC DNA]</scope>
    <source>
        <strain evidence="1 3">TWF102</strain>
        <strain evidence="2 4">TWF703</strain>
    </source>
</reference>
<dbReference type="AlphaFoldDB" id="A0A7C8NWE7"/>
<accession>A0A7C8NWE7</accession>
<proteinExistence type="predicted"/>
<sequence>MANLDTIPVELRIQILFKVDTLAALKAAVMSFQGLHDIKESHGNYWRVILRTFTHGAPRKLWKSEFQYIFSKCINIA</sequence>
<comment type="caution">
    <text evidence="2">The sequence shown here is derived from an EMBL/GenBank/DDBJ whole genome shotgun (WGS) entry which is preliminary data.</text>
</comment>
<organism evidence="2 4">
    <name type="scientific">Orbilia oligospora</name>
    <name type="common">Nematode-trapping fungus</name>
    <name type="synonym">Arthrobotrys oligospora</name>
    <dbReference type="NCBI Taxonomy" id="2813651"/>
    <lineage>
        <taxon>Eukaryota</taxon>
        <taxon>Fungi</taxon>
        <taxon>Dikarya</taxon>
        <taxon>Ascomycota</taxon>
        <taxon>Pezizomycotina</taxon>
        <taxon>Orbiliomycetes</taxon>
        <taxon>Orbiliales</taxon>
        <taxon>Orbiliaceae</taxon>
        <taxon>Orbilia</taxon>
    </lineage>
</organism>
<evidence type="ECO:0000313" key="1">
    <source>
        <dbReference type="EMBL" id="KAF3111243.1"/>
    </source>
</evidence>
<dbReference type="EMBL" id="WIQW01000004">
    <property type="protein sequence ID" value="KAF3111243.1"/>
    <property type="molecule type" value="Genomic_DNA"/>
</dbReference>
<dbReference type="EMBL" id="WIQZ01000026">
    <property type="protein sequence ID" value="KAF3137214.1"/>
    <property type="molecule type" value="Genomic_DNA"/>
</dbReference>
<gene>
    <name evidence="1" type="ORF">TWF102_006918</name>
    <name evidence="2" type="ORF">TWF703_005136</name>
</gene>
<evidence type="ECO:0000313" key="4">
    <source>
        <dbReference type="Proteomes" id="UP000480548"/>
    </source>
</evidence>
<evidence type="ECO:0000313" key="3">
    <source>
        <dbReference type="Proteomes" id="UP000475325"/>
    </source>
</evidence>
<dbReference type="Proteomes" id="UP000480548">
    <property type="component" value="Unassembled WGS sequence"/>
</dbReference>
<name>A0A7C8NWE7_ORBOL</name>
<dbReference type="Proteomes" id="UP000475325">
    <property type="component" value="Unassembled WGS sequence"/>
</dbReference>
<protein>
    <submittedName>
        <fullName evidence="2">Uncharacterized protein</fullName>
    </submittedName>
</protein>
<evidence type="ECO:0000313" key="2">
    <source>
        <dbReference type="EMBL" id="KAF3137214.1"/>
    </source>
</evidence>